<dbReference type="EMBL" id="MBDO02000145">
    <property type="protein sequence ID" value="RLN61741.1"/>
    <property type="molecule type" value="Genomic_DNA"/>
</dbReference>
<dbReference type="PANTHER" id="PTHR10791">
    <property type="entry name" value="RAG1-ACTIVATING PROTEIN 1"/>
    <property type="match status" value="1"/>
</dbReference>
<evidence type="ECO:0000256" key="6">
    <source>
        <dbReference type="ARBA" id="ARBA00022692"/>
    </source>
</evidence>
<dbReference type="AlphaFoldDB" id="A0A3F2RPI2"/>
<dbReference type="InterPro" id="IPR047664">
    <property type="entry name" value="SWEET"/>
</dbReference>
<evidence type="ECO:0000256" key="2">
    <source>
        <dbReference type="ARBA" id="ARBA00007809"/>
    </source>
</evidence>
<dbReference type="Proteomes" id="UP000277300">
    <property type="component" value="Unassembled WGS sequence"/>
</dbReference>
<evidence type="ECO:0000256" key="3">
    <source>
        <dbReference type="ARBA" id="ARBA00022448"/>
    </source>
</evidence>
<keyword evidence="6 10" id="KW-0812">Transmembrane</keyword>
<evidence type="ECO:0000313" key="12">
    <source>
        <dbReference type="EMBL" id="RLN61741.1"/>
    </source>
</evidence>
<organism evidence="12 13">
    <name type="scientific">Phytophthora kernoviae</name>
    <dbReference type="NCBI Taxonomy" id="325452"/>
    <lineage>
        <taxon>Eukaryota</taxon>
        <taxon>Sar</taxon>
        <taxon>Stramenopiles</taxon>
        <taxon>Oomycota</taxon>
        <taxon>Peronosporomycetes</taxon>
        <taxon>Peronosporales</taxon>
        <taxon>Peronosporaceae</taxon>
        <taxon>Phytophthora</taxon>
    </lineage>
</organism>
<dbReference type="FunFam" id="1.20.1280.290:FF:000007">
    <property type="entry name" value="Bidirectional sugar transporter SWEET7"/>
    <property type="match status" value="1"/>
</dbReference>
<dbReference type="Proteomes" id="UP000284657">
    <property type="component" value="Unassembled WGS sequence"/>
</dbReference>
<dbReference type="Gene3D" id="1.20.1280.290">
    <property type="match status" value="1"/>
</dbReference>
<comment type="subcellular location">
    <subcellularLocation>
        <location evidence="1">Cell membrane</location>
        <topology evidence="1">Multi-pass membrane protein</topology>
    </subcellularLocation>
</comment>
<keyword evidence="5" id="KW-0762">Sugar transport</keyword>
<protein>
    <submittedName>
        <fullName evidence="12">Uncharacterized protein</fullName>
    </submittedName>
</protein>
<evidence type="ECO:0000256" key="8">
    <source>
        <dbReference type="ARBA" id="ARBA00022989"/>
    </source>
</evidence>
<comment type="caution">
    <text evidence="12">The sequence shown here is derived from an EMBL/GenBank/DDBJ whole genome shotgun (WGS) entry which is preliminary data.</text>
</comment>
<feature type="transmembrane region" description="Helical" evidence="10">
    <location>
        <begin position="72"/>
        <end position="96"/>
    </location>
</feature>
<keyword evidence="9 10" id="KW-0472">Membrane</keyword>
<sequence length="158" mass="17415">MPTFLFILRVLTTATAILVGIAPLPNFWRIHKNRSTSEVSILPTVMLFCNCYVLVLYSHLVGNISPLFAVTLFNYVFKLCGVALLLLAIDTVYYFLGIKGVTNQSDSAVEKTLGFICITFNVVLYASPLETMEKVIQTKSAPSLPNSISSIFMVDAPL</sequence>
<feature type="transmembrane region" description="Helical" evidence="10">
    <location>
        <begin position="40"/>
        <end position="60"/>
    </location>
</feature>
<dbReference type="EMBL" id="MBAD02002101">
    <property type="protein sequence ID" value="RLN49753.1"/>
    <property type="molecule type" value="Genomic_DNA"/>
</dbReference>
<accession>A0A3F2RPI2</accession>
<comment type="similarity">
    <text evidence="2">Belongs to the SWEET sugar transporter family.</text>
</comment>
<evidence type="ECO:0000256" key="1">
    <source>
        <dbReference type="ARBA" id="ARBA00004651"/>
    </source>
</evidence>
<keyword evidence="3" id="KW-0813">Transport</keyword>
<keyword evidence="4" id="KW-1003">Cell membrane</keyword>
<dbReference type="GO" id="GO:0051119">
    <property type="term" value="F:sugar transmembrane transporter activity"/>
    <property type="evidence" value="ECO:0007669"/>
    <property type="project" value="InterPro"/>
</dbReference>
<evidence type="ECO:0000313" key="14">
    <source>
        <dbReference type="Proteomes" id="UP000284657"/>
    </source>
</evidence>
<keyword evidence="7" id="KW-0677">Repeat</keyword>
<evidence type="ECO:0000256" key="4">
    <source>
        <dbReference type="ARBA" id="ARBA00022475"/>
    </source>
</evidence>
<evidence type="ECO:0000256" key="7">
    <source>
        <dbReference type="ARBA" id="ARBA00022737"/>
    </source>
</evidence>
<gene>
    <name evidence="11" type="ORF">BBJ29_002731</name>
    <name evidence="12" type="ORF">BBP00_00005200</name>
</gene>
<proteinExistence type="inferred from homology"/>
<dbReference type="Pfam" id="PF03083">
    <property type="entry name" value="MtN3_slv"/>
    <property type="match status" value="2"/>
</dbReference>
<feature type="transmembrane region" description="Helical" evidence="10">
    <location>
        <begin position="6"/>
        <end position="28"/>
    </location>
</feature>
<evidence type="ECO:0000256" key="5">
    <source>
        <dbReference type="ARBA" id="ARBA00022597"/>
    </source>
</evidence>
<evidence type="ECO:0000313" key="13">
    <source>
        <dbReference type="Proteomes" id="UP000277300"/>
    </source>
</evidence>
<name>A0A3F2RPI2_9STRA</name>
<dbReference type="OrthoDB" id="409725at2759"/>
<evidence type="ECO:0000313" key="11">
    <source>
        <dbReference type="EMBL" id="RLN49753.1"/>
    </source>
</evidence>
<evidence type="ECO:0000256" key="9">
    <source>
        <dbReference type="ARBA" id="ARBA00023136"/>
    </source>
</evidence>
<keyword evidence="8 10" id="KW-1133">Transmembrane helix</keyword>
<evidence type="ECO:0000256" key="10">
    <source>
        <dbReference type="SAM" id="Phobius"/>
    </source>
</evidence>
<dbReference type="PANTHER" id="PTHR10791:SF30">
    <property type="entry name" value="SUGAR TRANSPORTER SWEET1"/>
    <property type="match status" value="1"/>
</dbReference>
<dbReference type="InterPro" id="IPR004316">
    <property type="entry name" value="SWEET_rpt"/>
</dbReference>
<reference evidence="13 14" key="1">
    <citation type="submission" date="2018-07" db="EMBL/GenBank/DDBJ databases">
        <title>Genome sequencing of oomycete isolates from Chile give support for New Zealand origin for Phytophthora kernoviae and make available the first Nothophytophthora sp. genome.</title>
        <authorList>
            <person name="Studholme D.J."/>
            <person name="Sanfuentes E."/>
            <person name="Panda P."/>
            <person name="Hill R."/>
            <person name="Sambles C."/>
            <person name="Grant M."/>
            <person name="Williams N.M."/>
            <person name="Mcdougal R.L."/>
        </authorList>
    </citation>
    <scope>NUCLEOTIDE SEQUENCE [LARGE SCALE GENOMIC DNA]</scope>
    <source>
        <strain evidence="12">Chile6</strain>
        <strain evidence="11">Chile7</strain>
    </source>
</reference>
<dbReference type="GO" id="GO:0005886">
    <property type="term" value="C:plasma membrane"/>
    <property type="evidence" value="ECO:0007669"/>
    <property type="project" value="UniProtKB-SubCell"/>
</dbReference>